<dbReference type="SUPFAM" id="SSF53822">
    <property type="entry name" value="Periplasmic binding protein-like I"/>
    <property type="match status" value="1"/>
</dbReference>
<dbReference type="SUPFAM" id="SSF57184">
    <property type="entry name" value="Growth factor receptor domain"/>
    <property type="match status" value="1"/>
</dbReference>
<dbReference type="GO" id="GO:0016020">
    <property type="term" value="C:membrane"/>
    <property type="evidence" value="ECO:0007669"/>
    <property type="project" value="UniProtKB-SubCell"/>
</dbReference>
<dbReference type="EMBL" id="CDMY01000568">
    <property type="protein sequence ID" value="CEM23436.1"/>
    <property type="molecule type" value="Genomic_DNA"/>
</dbReference>
<evidence type="ECO:0000256" key="5">
    <source>
        <dbReference type="SAM" id="SignalP"/>
    </source>
</evidence>
<comment type="subcellular location">
    <subcellularLocation>
        <location evidence="1">Membrane</location>
    </subcellularLocation>
</comment>
<dbReference type="CDD" id="cd00185">
    <property type="entry name" value="TNFRSF"/>
    <property type="match status" value="1"/>
</dbReference>
<dbReference type="STRING" id="1169540.A0A0G4G5S7"/>
<dbReference type="PANTHER" id="PTHR46967:SF1">
    <property type="entry name" value="KERATIN-ASSOCIATED PROTEIN 16-1-LIKE"/>
    <property type="match status" value="1"/>
</dbReference>
<dbReference type="OrthoDB" id="432528at2759"/>
<feature type="chain" id="PRO_5005189715" description="Tyrosine-protein kinase ephrin type A/B receptor-like domain-containing protein" evidence="5">
    <location>
        <begin position="23"/>
        <end position="671"/>
    </location>
</feature>
<dbReference type="Proteomes" id="UP000041254">
    <property type="component" value="Unassembled WGS sequence"/>
</dbReference>
<gene>
    <name evidence="8" type="ORF">Vbra_17039</name>
</gene>
<evidence type="ECO:0000256" key="2">
    <source>
        <dbReference type="ARBA" id="ARBA00022692"/>
    </source>
</evidence>
<keyword evidence="2" id="KW-0812">Transmembrane</keyword>
<feature type="signal peptide" evidence="5">
    <location>
        <begin position="1"/>
        <end position="22"/>
    </location>
</feature>
<dbReference type="Gene3D" id="3.40.50.2300">
    <property type="match status" value="1"/>
</dbReference>
<reference evidence="8 9" key="1">
    <citation type="submission" date="2014-11" db="EMBL/GenBank/DDBJ databases">
        <authorList>
            <person name="Zhu J."/>
            <person name="Qi W."/>
            <person name="Song R."/>
        </authorList>
    </citation>
    <scope>NUCLEOTIDE SEQUENCE [LARGE SCALE GENOMIC DNA]</scope>
</reference>
<evidence type="ECO:0000313" key="9">
    <source>
        <dbReference type="Proteomes" id="UP000041254"/>
    </source>
</evidence>
<dbReference type="AlphaFoldDB" id="A0A0G4G5S7"/>
<evidence type="ECO:0008006" key="10">
    <source>
        <dbReference type="Google" id="ProtNLM"/>
    </source>
</evidence>
<evidence type="ECO:0000259" key="7">
    <source>
        <dbReference type="Pfam" id="PF07699"/>
    </source>
</evidence>
<dbReference type="SMART" id="SM01411">
    <property type="entry name" value="Ephrin_rec_like"/>
    <property type="match status" value="2"/>
</dbReference>
<keyword evidence="5" id="KW-0732">Signal</keyword>
<dbReference type="Pfam" id="PF01094">
    <property type="entry name" value="ANF_receptor"/>
    <property type="match status" value="1"/>
</dbReference>
<organism evidence="8 9">
    <name type="scientific">Vitrella brassicaformis (strain CCMP3155)</name>
    <dbReference type="NCBI Taxonomy" id="1169540"/>
    <lineage>
        <taxon>Eukaryota</taxon>
        <taxon>Sar</taxon>
        <taxon>Alveolata</taxon>
        <taxon>Colpodellida</taxon>
        <taxon>Vitrellaceae</taxon>
        <taxon>Vitrella</taxon>
    </lineage>
</organism>
<evidence type="ECO:0000256" key="3">
    <source>
        <dbReference type="ARBA" id="ARBA00022989"/>
    </source>
</evidence>
<evidence type="ECO:0000256" key="4">
    <source>
        <dbReference type="ARBA" id="ARBA00023136"/>
    </source>
</evidence>
<dbReference type="PANTHER" id="PTHR46967">
    <property type="entry name" value="INSULIN-LIKE GROWTH FACTOR BINDING PROTEIN,N-TERMINAL"/>
    <property type="match status" value="1"/>
</dbReference>
<feature type="domain" description="Receptor ligand binding region" evidence="6">
    <location>
        <begin position="106"/>
        <end position="267"/>
    </location>
</feature>
<feature type="domain" description="Tyrosine-protein kinase ephrin type A/B receptor-like" evidence="7">
    <location>
        <begin position="567"/>
        <end position="606"/>
    </location>
</feature>
<evidence type="ECO:0000256" key="1">
    <source>
        <dbReference type="ARBA" id="ARBA00004370"/>
    </source>
</evidence>
<protein>
    <recommendedName>
        <fullName evidence="10">Tyrosine-protein kinase ephrin type A/B receptor-like domain-containing protein</fullName>
    </recommendedName>
</protein>
<dbReference type="InParanoid" id="A0A0G4G5S7"/>
<dbReference type="PhylomeDB" id="A0A0G4G5S7"/>
<accession>A0A0G4G5S7</accession>
<dbReference type="Pfam" id="PF07699">
    <property type="entry name" value="Ephrin_rec_like"/>
    <property type="match status" value="1"/>
</dbReference>
<dbReference type="VEuPathDB" id="CryptoDB:Vbra_17039"/>
<dbReference type="InterPro" id="IPR001828">
    <property type="entry name" value="ANF_lig-bd_rcpt"/>
</dbReference>
<dbReference type="InterPro" id="IPR009030">
    <property type="entry name" value="Growth_fac_rcpt_cys_sf"/>
</dbReference>
<keyword evidence="3" id="KW-1133">Transmembrane helix</keyword>
<dbReference type="Gene3D" id="2.10.50.10">
    <property type="entry name" value="Tumor Necrosis Factor Receptor, subunit A, domain 2"/>
    <property type="match status" value="2"/>
</dbReference>
<sequence length="671" mass="74658">MSIDVAATLVLFLSLGAVPSGAQVDGTLELAYGGDFRYLQAAWIFPIQAWVAKLVWDKEYPTLMPVAAADKRDFNITIDILDTLADPARTIKWASQLIWPHEGARNPFASLGAAYKTVQISDLSGSSDLQQRKFFPYLFRTLQTSQACGPEVSIIDKFDFKRITFFYADDTLGRSWFNRLEACTKNIDGSTLRGEPLSVFPSESEFDSRNVFLKAVQATKERWSSQIDRSLEELNSRIFVLYLSKGFSVFLPLIIEKGLVGEAYFWRFMALDIFHSIEGFVGIPTNPDWGPAEFPAFWDQSVISQFAGGMLEFPDVRDREKYPEFVQFWSTLSPADFPDQMHCYLYGGCEQGGACDRTVTSESSCTDGVFYHGGLAENYVHRWLINPSYSDTDIFTGKPPNGIPEPDPVLFGEGGRAFDGMMAILVATNRLLNNGTAMADIRGDLLKHEIETMEPVPGIGGTVSFDPTTGNRLESPSITLFYRIDEDRNDNKKQGENPFITAQGGNPFITEAASYSWKASEMTWYENWRFAGNTTDVPRSLPSRCPAGQFADADWACQPCPQGSFQSEEGQEKCIPCEPGTYQDEIQQTFCEPCPMGTYTNTSGSRTCTVCPWSHFRSRVGRADCELGPCEFMDYDGSSTEAPPENATAFTHAVPLAVLFTAASASLYTYL</sequence>
<proteinExistence type="predicted"/>
<keyword evidence="9" id="KW-1185">Reference proteome</keyword>
<dbReference type="InterPro" id="IPR028082">
    <property type="entry name" value="Peripla_BP_I"/>
</dbReference>
<evidence type="ECO:0000259" key="6">
    <source>
        <dbReference type="Pfam" id="PF01094"/>
    </source>
</evidence>
<evidence type="ECO:0000313" key="8">
    <source>
        <dbReference type="EMBL" id="CEM23436.1"/>
    </source>
</evidence>
<keyword evidence="4" id="KW-0472">Membrane</keyword>
<dbReference type="InterPro" id="IPR011641">
    <property type="entry name" value="Tyr-kin_ephrin_A/B_rcpt-like"/>
</dbReference>
<name>A0A0G4G5S7_VITBC</name>